<feature type="compositionally biased region" description="Low complexity" evidence="1">
    <location>
        <begin position="393"/>
        <end position="429"/>
    </location>
</feature>
<feature type="compositionally biased region" description="Low complexity" evidence="1">
    <location>
        <begin position="664"/>
        <end position="695"/>
    </location>
</feature>
<feature type="compositionally biased region" description="Low complexity" evidence="1">
    <location>
        <begin position="480"/>
        <end position="500"/>
    </location>
</feature>
<accession>A0A9P6E5V9</accession>
<feature type="compositionally biased region" description="Polar residues" evidence="1">
    <location>
        <begin position="849"/>
        <end position="861"/>
    </location>
</feature>
<dbReference type="OrthoDB" id="3232670at2759"/>
<organism evidence="2 3">
    <name type="scientific">Crepidotus variabilis</name>
    <dbReference type="NCBI Taxonomy" id="179855"/>
    <lineage>
        <taxon>Eukaryota</taxon>
        <taxon>Fungi</taxon>
        <taxon>Dikarya</taxon>
        <taxon>Basidiomycota</taxon>
        <taxon>Agaricomycotina</taxon>
        <taxon>Agaricomycetes</taxon>
        <taxon>Agaricomycetidae</taxon>
        <taxon>Agaricales</taxon>
        <taxon>Agaricineae</taxon>
        <taxon>Crepidotaceae</taxon>
        <taxon>Crepidotus</taxon>
    </lineage>
</organism>
<feature type="compositionally biased region" description="Low complexity" evidence="1">
    <location>
        <begin position="1029"/>
        <end position="1048"/>
    </location>
</feature>
<dbReference type="AlphaFoldDB" id="A0A9P6E5V9"/>
<evidence type="ECO:0000256" key="1">
    <source>
        <dbReference type="SAM" id="MobiDB-lite"/>
    </source>
</evidence>
<feature type="compositionally biased region" description="Polar residues" evidence="1">
    <location>
        <begin position="927"/>
        <end position="936"/>
    </location>
</feature>
<feature type="compositionally biased region" description="Low complexity" evidence="1">
    <location>
        <begin position="758"/>
        <end position="774"/>
    </location>
</feature>
<feature type="compositionally biased region" description="Low complexity" evidence="1">
    <location>
        <begin position="358"/>
        <end position="370"/>
    </location>
</feature>
<comment type="caution">
    <text evidence="2">The sequence shown here is derived from an EMBL/GenBank/DDBJ whole genome shotgun (WGS) entry which is preliminary data.</text>
</comment>
<feature type="compositionally biased region" description="Polar residues" evidence="1">
    <location>
        <begin position="273"/>
        <end position="292"/>
    </location>
</feature>
<feature type="compositionally biased region" description="Polar residues" evidence="1">
    <location>
        <begin position="702"/>
        <end position="713"/>
    </location>
</feature>
<sequence>MSLELAGRQSFEISVPKPSDSTVHPLAIFHHSRPTSVRKLFWSRHSFSSPKHSRASSAPPKARYPQEQATSPGFPIRSPIPRLLSPVSDGDSEVEREVERLREEVAFKKVTKGRLDAQRKTDGALTTELAEVDPFGRDLSHLPHQLKLEGKREWATPSPSLSSKKHKIKVASFSRASLALFKVSFKASGDTLEAPSAASSSTSPALLRQMVGLSTRPSSPSSSRSRSRSLPPRPRRVSLDQRPLPLPSTLHAEIIHIKPRPSLDERHLPAGMGSSTASQDQSSFTDLFSPNPSRLRDSEISSTRARRSPSPELIAAKPLHSPRSSSRASSKRKSRSQRFSQQHRDSNPASPNSPIFESPSPRSPRSPTSQRQRRYSTQRFALQQGQRKKKSHTTPIPLMPTTPLSPSTPHTPLTPSTPTSPSTRRASLSARDRRRKRMMKLVKTLGEEVPIALVGGGLSAGRDAVSLLEPATGSLPLPPLGNSNGNVNSNTNSLMSSKSSLQAAKRVSRSRPLPKPPTYTLPSPIPSLASPSEASSPPMLWSNSDTKTGTLAKKRSFLKKKKEKDVPGMVLSPEPQPDMQISPPGTASTSVAPKESTGGGLKRKMSLSRLFSGGEQSSSPLSPSSKTKLIHSRNLPVPPLPTHTSSSTALRPVAESPSISTVMGSSSSRPSTSTTPSGRPSLSQSPPQTSPTSTSSRHKRSLSQSRNVPSTLTVVPPPVPRQLDIQIVVNEDDQQIEDLGNRGIRTVRKDKENRRPIVPAAASPAVVSSSSSSAYSWTDSPRGGTLWQDLSGEGTTSAKASSTQGHGWHGQTHLRPELRNLATDPQASPDERKRPSRPSRPSLGDRTRNGTPFPSSKQPQDSPGLHVRARSKSLVSARTSPRVETNRSAVDYPTPQPSPSLSRSRTLSATSSASKARNMGERPTPSPGSITSWKSFAPLTPSTASLLSPNSRPFPSEPCSPYLPSPIFGLANPRSLEMRERSIPTEAPGHQQSFISQAQQLIQARRDQVVEGTKIEELARRSSERLRSDSQTTANSASTPARTSTSSQRSRRISGPRPFVPPVPSNRRLSQGLIGKGSIKRKETRQGWSGEWNQQDIQDVIHKLRHIK</sequence>
<dbReference type="EMBL" id="MU157925">
    <property type="protein sequence ID" value="KAF9523092.1"/>
    <property type="molecule type" value="Genomic_DNA"/>
</dbReference>
<evidence type="ECO:0000313" key="2">
    <source>
        <dbReference type="EMBL" id="KAF9523092.1"/>
    </source>
</evidence>
<feature type="compositionally biased region" description="Basic and acidic residues" evidence="1">
    <location>
        <begin position="253"/>
        <end position="268"/>
    </location>
</feature>
<feature type="region of interest" description="Disordered" evidence="1">
    <location>
        <begin position="212"/>
        <end position="435"/>
    </location>
</feature>
<feature type="region of interest" description="Disordered" evidence="1">
    <location>
        <begin position="46"/>
        <end position="96"/>
    </location>
</feature>
<feature type="compositionally biased region" description="Polar residues" evidence="1">
    <location>
        <begin position="793"/>
        <end position="805"/>
    </location>
</feature>
<gene>
    <name evidence="2" type="ORF">CPB83DRAFT_863437</name>
</gene>
<evidence type="ECO:0000313" key="3">
    <source>
        <dbReference type="Proteomes" id="UP000807306"/>
    </source>
</evidence>
<feature type="compositionally biased region" description="Pro residues" evidence="1">
    <location>
        <begin position="513"/>
        <end position="525"/>
    </location>
</feature>
<feature type="compositionally biased region" description="Low complexity" evidence="1">
    <location>
        <begin position="213"/>
        <end position="230"/>
    </location>
</feature>
<reference evidence="2" key="1">
    <citation type="submission" date="2020-11" db="EMBL/GenBank/DDBJ databases">
        <authorList>
            <consortium name="DOE Joint Genome Institute"/>
            <person name="Ahrendt S."/>
            <person name="Riley R."/>
            <person name="Andreopoulos W."/>
            <person name="Labutti K."/>
            <person name="Pangilinan J."/>
            <person name="Ruiz-Duenas F.J."/>
            <person name="Barrasa J.M."/>
            <person name="Sanchez-Garcia M."/>
            <person name="Camarero S."/>
            <person name="Miyauchi S."/>
            <person name="Serrano A."/>
            <person name="Linde D."/>
            <person name="Babiker R."/>
            <person name="Drula E."/>
            <person name="Ayuso-Fernandez I."/>
            <person name="Pacheco R."/>
            <person name="Padilla G."/>
            <person name="Ferreira P."/>
            <person name="Barriuso J."/>
            <person name="Kellner H."/>
            <person name="Castanera R."/>
            <person name="Alfaro M."/>
            <person name="Ramirez L."/>
            <person name="Pisabarro A.G."/>
            <person name="Kuo A."/>
            <person name="Tritt A."/>
            <person name="Lipzen A."/>
            <person name="He G."/>
            <person name="Yan M."/>
            <person name="Ng V."/>
            <person name="Cullen D."/>
            <person name="Martin F."/>
            <person name="Rosso M.-N."/>
            <person name="Henrissat B."/>
            <person name="Hibbett D."/>
            <person name="Martinez A.T."/>
            <person name="Grigoriev I.V."/>
        </authorList>
    </citation>
    <scope>NUCLEOTIDE SEQUENCE</scope>
    <source>
        <strain evidence="2">CBS 506.95</strain>
    </source>
</reference>
<dbReference type="Proteomes" id="UP000807306">
    <property type="component" value="Unassembled WGS sequence"/>
</dbReference>
<name>A0A9P6E5V9_9AGAR</name>
<feature type="compositionally biased region" description="Polar residues" evidence="1">
    <location>
        <begin position="873"/>
        <end position="888"/>
    </location>
</feature>
<keyword evidence="3" id="KW-1185">Reference proteome</keyword>
<feature type="region of interest" description="Disordered" evidence="1">
    <location>
        <begin position="740"/>
        <end position="936"/>
    </location>
</feature>
<feature type="compositionally biased region" description="Low complexity" evidence="1">
    <location>
        <begin position="526"/>
        <end position="538"/>
    </location>
</feature>
<feature type="region of interest" description="Disordered" evidence="1">
    <location>
        <begin position="473"/>
        <end position="721"/>
    </location>
</feature>
<feature type="region of interest" description="Disordered" evidence="1">
    <location>
        <begin position="1"/>
        <end position="23"/>
    </location>
</feature>
<feature type="compositionally biased region" description="Basic residues" evidence="1">
    <location>
        <begin position="552"/>
        <end position="562"/>
    </location>
</feature>
<proteinExistence type="predicted"/>
<feature type="compositionally biased region" description="Low complexity" evidence="1">
    <location>
        <begin position="899"/>
        <end position="914"/>
    </location>
</feature>
<protein>
    <submittedName>
        <fullName evidence="2">Uncharacterized protein</fullName>
    </submittedName>
</protein>
<feature type="region of interest" description="Disordered" evidence="1">
    <location>
        <begin position="1020"/>
        <end position="1094"/>
    </location>
</feature>